<accession>A0A378KCU3</accession>
<dbReference type="CDD" id="cd22893">
    <property type="entry name" value="PlcA-like"/>
    <property type="match status" value="1"/>
</dbReference>
<evidence type="ECO:0000313" key="2">
    <source>
        <dbReference type="Proteomes" id="UP000254794"/>
    </source>
</evidence>
<name>A0A378KCU3_9GAMM</name>
<dbReference type="EMBL" id="UGOD01000003">
    <property type="protein sequence ID" value="STX81331.1"/>
    <property type="molecule type" value="Genomic_DNA"/>
</dbReference>
<evidence type="ECO:0000313" key="1">
    <source>
        <dbReference type="EMBL" id="STX81331.1"/>
    </source>
</evidence>
<dbReference type="OrthoDB" id="737780at2"/>
<organism evidence="1 2">
    <name type="scientific">Legionella busanensis</name>
    <dbReference type="NCBI Taxonomy" id="190655"/>
    <lineage>
        <taxon>Bacteria</taxon>
        <taxon>Pseudomonadati</taxon>
        <taxon>Pseudomonadota</taxon>
        <taxon>Gammaproteobacteria</taxon>
        <taxon>Legionellales</taxon>
        <taxon>Legionellaceae</taxon>
        <taxon>Legionella</taxon>
    </lineage>
</organism>
<dbReference type="InterPro" id="IPR049756">
    <property type="entry name" value="PlcA-like_dom"/>
</dbReference>
<proteinExistence type="predicted"/>
<dbReference type="AlphaFoldDB" id="A0A378KCU3"/>
<keyword evidence="2" id="KW-1185">Reference proteome</keyword>
<protein>
    <submittedName>
        <fullName evidence="1">Phospholipase C</fullName>
    </submittedName>
</protein>
<sequence length="404" mass="45974">MQNILRCFLLILITIFSNEGQSEENIITPSILEQLMQKGGFGFANLEHRELGESIILRGLQNTNAELTLPNGIKVTYGEIVMLAGDLFGNAKYPISSCSLSTPQNCFEAQFNALALVPKDKVLDEIKQLRKFFADLALELKEARNQGQDDWVFYKKKGNDITKKLNRLTGGGSFISDYIPFGQYILLAQVNYDHFVPDSLKAYQVGHQMALKTALRAHQLSLQNKIEEADKTLQLAYAQNAFANHYLTDSLSSGHMRTPRRAVAKIHLPAVLTLLIANLMHDEDSQQGLWIFNSKGMNWLAYGDGNLYKKDNKFHYELIKNIMQLSADSIYKVFKTGAIPNVFPEQEFLPLYDQIGELNNTSPLFKLENGKLLKRESNFDLWDYHWTGNWVPLVTLLEFQIKNK</sequence>
<dbReference type="Proteomes" id="UP000254794">
    <property type="component" value="Unassembled WGS sequence"/>
</dbReference>
<reference evidence="1 2" key="1">
    <citation type="submission" date="2018-06" db="EMBL/GenBank/DDBJ databases">
        <authorList>
            <consortium name="Pathogen Informatics"/>
            <person name="Doyle S."/>
        </authorList>
    </citation>
    <scope>NUCLEOTIDE SEQUENCE [LARGE SCALE GENOMIC DNA]</scope>
    <source>
        <strain evidence="1 2">NCTC13316</strain>
    </source>
</reference>
<gene>
    <name evidence="1" type="ORF">NCTC13316_03200</name>
</gene>
<dbReference type="RefSeq" id="WP_115332728.1">
    <property type="nucleotide sequence ID" value="NZ_CAAAHP010000010.1"/>
</dbReference>